<accession>A0A0N7L3H9</accession>
<feature type="signal peptide" evidence="1">
    <location>
        <begin position="1"/>
        <end position="18"/>
    </location>
</feature>
<evidence type="ECO:0000313" key="2">
    <source>
        <dbReference type="EMBL" id="CEG35923.1"/>
    </source>
</evidence>
<reference evidence="3" key="1">
    <citation type="submission" date="2014-09" db="EMBL/GenBank/DDBJ databases">
        <authorList>
            <person name="Sharma Rahul"/>
            <person name="Thines Marco"/>
        </authorList>
    </citation>
    <scope>NUCLEOTIDE SEQUENCE [LARGE SCALE GENOMIC DNA]</scope>
</reference>
<dbReference type="Proteomes" id="UP000054928">
    <property type="component" value="Unassembled WGS sequence"/>
</dbReference>
<feature type="chain" id="PRO_5006015034" evidence="1">
    <location>
        <begin position="19"/>
        <end position="157"/>
    </location>
</feature>
<dbReference type="OrthoDB" id="116396at2759"/>
<proteinExistence type="predicted"/>
<keyword evidence="3" id="KW-1185">Reference proteome</keyword>
<dbReference type="EMBL" id="CCYD01000109">
    <property type="protein sequence ID" value="CEG35923.1"/>
    <property type="molecule type" value="Genomic_DNA"/>
</dbReference>
<dbReference type="GeneID" id="36395303"/>
<keyword evidence="1" id="KW-0732">Signal</keyword>
<dbReference type="RefSeq" id="XP_024572292.1">
    <property type="nucleotide sequence ID" value="XM_024729569.1"/>
</dbReference>
<sequence>MWIPTWSCLLLSALSVHGEESQDHNQVSTNLSKNHLLDVSKNVTILRNSTNAIDDQSSEARILEPLASDVSSVSAHILNVDLEDLFHFFQFSKVSGDWSKNEPVRKWFQYLAEQRRTQNHNQWTDTRLYNLLKQFQTEEQLHDLFQELKHEQNLQSC</sequence>
<evidence type="ECO:0000313" key="3">
    <source>
        <dbReference type="Proteomes" id="UP000054928"/>
    </source>
</evidence>
<name>A0A0N7L3H9_PLAHL</name>
<dbReference type="AlphaFoldDB" id="A0A0N7L3H9"/>
<protein>
    <submittedName>
        <fullName evidence="2">RxLR-like protein</fullName>
    </submittedName>
</protein>
<evidence type="ECO:0000256" key="1">
    <source>
        <dbReference type="SAM" id="SignalP"/>
    </source>
</evidence>
<organism evidence="2 3">
    <name type="scientific">Plasmopara halstedii</name>
    <name type="common">Downy mildew of sunflower</name>
    <dbReference type="NCBI Taxonomy" id="4781"/>
    <lineage>
        <taxon>Eukaryota</taxon>
        <taxon>Sar</taxon>
        <taxon>Stramenopiles</taxon>
        <taxon>Oomycota</taxon>
        <taxon>Peronosporomycetes</taxon>
        <taxon>Peronosporales</taxon>
        <taxon>Peronosporaceae</taxon>
        <taxon>Plasmopara</taxon>
    </lineage>
</organism>